<dbReference type="Proteomes" id="UP000288168">
    <property type="component" value="Unassembled WGS sequence"/>
</dbReference>
<dbReference type="AlphaFoldDB" id="A0A428Q239"/>
<protein>
    <recommendedName>
        <fullName evidence="1">DhaK domain-containing protein</fullName>
    </recommendedName>
</protein>
<comment type="caution">
    <text evidence="2">The sequence shown here is derived from an EMBL/GenBank/DDBJ whole genome shotgun (WGS) entry which is preliminary data.</text>
</comment>
<dbReference type="GO" id="GO:0004371">
    <property type="term" value="F:glycerone kinase activity"/>
    <property type="evidence" value="ECO:0007669"/>
    <property type="project" value="InterPro"/>
</dbReference>
<dbReference type="STRING" id="1325734.A0A428Q239"/>
<dbReference type="InterPro" id="IPR004006">
    <property type="entry name" value="DhaK_dom"/>
</dbReference>
<dbReference type="OrthoDB" id="1724672at2759"/>
<dbReference type="SUPFAM" id="SSF82549">
    <property type="entry name" value="DAK1/DegV-like"/>
    <property type="match status" value="1"/>
</dbReference>
<dbReference type="Gene3D" id="3.30.1180.20">
    <property type="entry name" value="Dihydroxyacetone kinase, domain 2"/>
    <property type="match status" value="1"/>
</dbReference>
<dbReference type="Gene3D" id="1.25.40.340">
    <property type="match status" value="1"/>
</dbReference>
<dbReference type="EMBL" id="NKCI01000066">
    <property type="protein sequence ID" value="RSL59346.1"/>
    <property type="molecule type" value="Genomic_DNA"/>
</dbReference>
<dbReference type="Pfam" id="PF02733">
    <property type="entry name" value="Dak1"/>
    <property type="match status" value="1"/>
</dbReference>
<dbReference type="PROSITE" id="PS51481">
    <property type="entry name" value="DHAK"/>
    <property type="match status" value="1"/>
</dbReference>
<dbReference type="SUPFAM" id="SSF101473">
    <property type="entry name" value="DhaL-like"/>
    <property type="match status" value="1"/>
</dbReference>
<organism evidence="2 3">
    <name type="scientific">Fusarium duplospermum</name>
    <dbReference type="NCBI Taxonomy" id="1325734"/>
    <lineage>
        <taxon>Eukaryota</taxon>
        <taxon>Fungi</taxon>
        <taxon>Dikarya</taxon>
        <taxon>Ascomycota</taxon>
        <taxon>Pezizomycotina</taxon>
        <taxon>Sordariomycetes</taxon>
        <taxon>Hypocreomycetidae</taxon>
        <taxon>Hypocreales</taxon>
        <taxon>Nectriaceae</taxon>
        <taxon>Fusarium</taxon>
        <taxon>Fusarium solani species complex</taxon>
    </lineage>
</organism>
<reference evidence="2 3" key="1">
    <citation type="submission" date="2017-06" db="EMBL/GenBank/DDBJ databases">
        <title>Comparative genomic analysis of Ambrosia Fusariam Clade fungi.</title>
        <authorList>
            <person name="Stajich J.E."/>
            <person name="Carrillo J."/>
            <person name="Kijimoto T."/>
            <person name="Eskalen A."/>
            <person name="O'Donnell K."/>
            <person name="Kasson M."/>
        </authorList>
    </citation>
    <scope>NUCLEOTIDE SEQUENCE [LARGE SCALE GENOMIC DNA]</scope>
    <source>
        <strain evidence="2 3">NRRL62584</strain>
    </source>
</reference>
<proteinExistence type="predicted"/>
<dbReference type="InterPro" id="IPR050861">
    <property type="entry name" value="Dihydroxyacetone_Kinase"/>
</dbReference>
<feature type="domain" description="DhaK" evidence="1">
    <location>
        <begin position="1"/>
        <end position="57"/>
    </location>
</feature>
<name>A0A428Q239_9HYPO</name>
<accession>A0A428Q239</accession>
<gene>
    <name evidence="2" type="ORF">CEP54_007273</name>
</gene>
<dbReference type="PANTHER" id="PTHR28629:SF4">
    <property type="entry name" value="TRIOKINASE_FMN CYCLASE"/>
    <property type="match status" value="1"/>
</dbReference>
<dbReference type="PANTHER" id="PTHR28629">
    <property type="entry name" value="TRIOKINASE/FMN CYCLASE"/>
    <property type="match status" value="1"/>
</dbReference>
<evidence type="ECO:0000313" key="3">
    <source>
        <dbReference type="Proteomes" id="UP000288168"/>
    </source>
</evidence>
<evidence type="ECO:0000259" key="1">
    <source>
        <dbReference type="PROSITE" id="PS51481"/>
    </source>
</evidence>
<dbReference type="GO" id="GO:0019563">
    <property type="term" value="P:glycerol catabolic process"/>
    <property type="evidence" value="ECO:0007669"/>
    <property type="project" value="TreeGrafter"/>
</dbReference>
<sequence length="155" mass="16368">MATKVVPKLGERGINPRRVYSGTFMTSLDGPGFSITCLRADAEILSFLDAPTSALGWTSPSTRDEPETRIIDCVLVDPSVLRKAISGACHGALEAVPAITHFNTIVGGGDCGLTLQRGCETVLKLLEDGVEISDSAFDNLVRIAAGSQEPVIQIP</sequence>
<keyword evidence="3" id="KW-1185">Reference proteome</keyword>
<dbReference type="InterPro" id="IPR036117">
    <property type="entry name" value="DhaL_dom_sf"/>
</dbReference>
<dbReference type="GO" id="GO:0005829">
    <property type="term" value="C:cytosol"/>
    <property type="evidence" value="ECO:0007669"/>
    <property type="project" value="TreeGrafter"/>
</dbReference>
<evidence type="ECO:0000313" key="2">
    <source>
        <dbReference type="EMBL" id="RSL59346.1"/>
    </source>
</evidence>